<dbReference type="EMBL" id="FNQF01000026">
    <property type="protein sequence ID" value="SEA79596.1"/>
    <property type="molecule type" value="Genomic_DNA"/>
</dbReference>
<protein>
    <submittedName>
        <fullName evidence="1">Uncharacterized protein</fullName>
    </submittedName>
</protein>
<reference evidence="1 2" key="1">
    <citation type="submission" date="2016-10" db="EMBL/GenBank/DDBJ databases">
        <authorList>
            <person name="de Groot N.N."/>
        </authorList>
    </citation>
    <scope>NUCLEOTIDE SEQUENCE [LARGE SCALE GENOMIC DNA]</scope>
    <source>
        <strain evidence="1 2">DSM 23581</strain>
    </source>
</reference>
<name>A0A1H4E3W1_9FLAO</name>
<evidence type="ECO:0000313" key="1">
    <source>
        <dbReference type="EMBL" id="SEA79596.1"/>
    </source>
</evidence>
<dbReference type="Proteomes" id="UP000198820">
    <property type="component" value="Unassembled WGS sequence"/>
</dbReference>
<dbReference type="STRING" id="908615.SAMN05421540_1265"/>
<dbReference type="AlphaFoldDB" id="A0A1H4E3W1"/>
<proteinExistence type="predicted"/>
<organism evidence="1 2">
    <name type="scientific">Psychroflexus halocasei</name>
    <dbReference type="NCBI Taxonomy" id="908615"/>
    <lineage>
        <taxon>Bacteria</taxon>
        <taxon>Pseudomonadati</taxon>
        <taxon>Bacteroidota</taxon>
        <taxon>Flavobacteriia</taxon>
        <taxon>Flavobacteriales</taxon>
        <taxon>Flavobacteriaceae</taxon>
        <taxon>Psychroflexus</taxon>
    </lineage>
</organism>
<evidence type="ECO:0000313" key="2">
    <source>
        <dbReference type="Proteomes" id="UP000198820"/>
    </source>
</evidence>
<sequence length="67" mass="7773">MKNSKSNIIKEIVQELDCGNDCYYNSKTGEIIAIPSFSNISDEDEFQECFKADLIKIEILERFESFK</sequence>
<gene>
    <name evidence="1" type="ORF">SAMN05421540_1265</name>
</gene>
<keyword evidence="2" id="KW-1185">Reference proteome</keyword>
<dbReference type="RefSeq" id="WP_234953156.1">
    <property type="nucleotide sequence ID" value="NZ_FNQF01000026.1"/>
</dbReference>
<accession>A0A1H4E3W1</accession>